<accession>A0AAV4VZC2</accession>
<evidence type="ECO:0000313" key="2">
    <source>
        <dbReference type="Proteomes" id="UP001054837"/>
    </source>
</evidence>
<reference evidence="1 2" key="1">
    <citation type="submission" date="2021-06" db="EMBL/GenBank/DDBJ databases">
        <title>Caerostris darwini draft genome.</title>
        <authorList>
            <person name="Kono N."/>
            <person name="Arakawa K."/>
        </authorList>
    </citation>
    <scope>NUCLEOTIDE SEQUENCE [LARGE SCALE GENOMIC DNA]</scope>
</reference>
<evidence type="ECO:0000313" key="1">
    <source>
        <dbReference type="EMBL" id="GIY75279.1"/>
    </source>
</evidence>
<dbReference type="Proteomes" id="UP001054837">
    <property type="component" value="Unassembled WGS sequence"/>
</dbReference>
<dbReference type="EMBL" id="BPLQ01013842">
    <property type="protein sequence ID" value="GIY75279.1"/>
    <property type="molecule type" value="Genomic_DNA"/>
</dbReference>
<keyword evidence="2" id="KW-1185">Reference proteome</keyword>
<dbReference type="AlphaFoldDB" id="A0AAV4VZC2"/>
<name>A0AAV4VZC2_9ARAC</name>
<gene>
    <name evidence="1" type="ORF">CDAR_167331</name>
</gene>
<protein>
    <submittedName>
        <fullName evidence="1">Uncharacterized protein</fullName>
    </submittedName>
</protein>
<sequence>MCSLSSRSKLFSKQNRTFQQVLERACSELQLVQLSEIILLFIKEAFSVPTCKPTIVLLDDSIIPDGKGTTWSRPIIPEEDFYGCWFEVFILEEISEEVKVPFDIGTSEVPSLAKRLLIFWPRKVPDIDIQFNMRRDR</sequence>
<comment type="caution">
    <text evidence="1">The sequence shown here is derived from an EMBL/GenBank/DDBJ whole genome shotgun (WGS) entry which is preliminary data.</text>
</comment>
<organism evidence="1 2">
    <name type="scientific">Caerostris darwini</name>
    <dbReference type="NCBI Taxonomy" id="1538125"/>
    <lineage>
        <taxon>Eukaryota</taxon>
        <taxon>Metazoa</taxon>
        <taxon>Ecdysozoa</taxon>
        <taxon>Arthropoda</taxon>
        <taxon>Chelicerata</taxon>
        <taxon>Arachnida</taxon>
        <taxon>Araneae</taxon>
        <taxon>Araneomorphae</taxon>
        <taxon>Entelegynae</taxon>
        <taxon>Araneoidea</taxon>
        <taxon>Araneidae</taxon>
        <taxon>Caerostris</taxon>
    </lineage>
</organism>
<proteinExistence type="predicted"/>